<evidence type="ECO:0000313" key="3">
    <source>
        <dbReference type="Proteomes" id="UP001379533"/>
    </source>
</evidence>
<keyword evidence="3" id="KW-1185">Reference proteome</keyword>
<sequence>MGIVSKPPPNPLRRTGIWAIVMGGVAVALGLYSSVVTEQMVALPVTAIGVLAIVRGARTLRVLNAVQLVNTALDRVTRGHLDEAESILDAVSTRSGPLLRVIAIQRALIAFYRGDAPKAIEQAGRAIDGRYAWLERFQENVQELNARGIRAVAAASCHDVAQVREDVQAIQNAPMASTQTRSHAVLAEAILLFREGRFDEVRAMLGAKRRLLLDCGAPRQRAIVRAMQRSIAARATSVYREAARRDAARGDEPLLASWIASIVPGADSFAPAVGPTVSSAQAVGVDALRTEEGVAHAAAAERAVKRPLVWGWKWIGLVLGVLVVMMVVQFLSPAYLPSSPPDEEIGTVEEPSNPLGPLVVAALGTAALMALISGYRRHQVGKLSRAERLWADGDDTSAEMAFRDVSKTFLPGIAASARLYLAQIALHRAEFTGAIAECDVGLHKAMNDAVARQLLVPQLLSERAAALAALGRHDEASAAVGSISRVNGAYPLLGAAQFRVRLLQALRRNALSSARDLARQRTPDLPLPLPAETLADALAATDDEHPEDAKEAQRILHELAMHADLRNWFDAVWPSGEALLRSAVKRAELPS</sequence>
<feature type="transmembrane region" description="Helical" evidence="1">
    <location>
        <begin position="16"/>
        <end position="35"/>
    </location>
</feature>
<feature type="transmembrane region" description="Helical" evidence="1">
    <location>
        <begin position="314"/>
        <end position="335"/>
    </location>
</feature>
<accession>A0ABZ2JWE9</accession>
<protein>
    <submittedName>
        <fullName evidence="2">Uncharacterized protein</fullName>
    </submittedName>
</protein>
<name>A0ABZ2JWE9_9BACT</name>
<dbReference type="Proteomes" id="UP001379533">
    <property type="component" value="Chromosome"/>
</dbReference>
<gene>
    <name evidence="2" type="ORF">LZC95_29995</name>
</gene>
<evidence type="ECO:0000313" key="2">
    <source>
        <dbReference type="EMBL" id="WXA90672.1"/>
    </source>
</evidence>
<organism evidence="2 3">
    <name type="scientific">Pendulispora brunnea</name>
    <dbReference type="NCBI Taxonomy" id="2905690"/>
    <lineage>
        <taxon>Bacteria</taxon>
        <taxon>Pseudomonadati</taxon>
        <taxon>Myxococcota</taxon>
        <taxon>Myxococcia</taxon>
        <taxon>Myxococcales</taxon>
        <taxon>Sorangiineae</taxon>
        <taxon>Pendulisporaceae</taxon>
        <taxon>Pendulispora</taxon>
    </lineage>
</organism>
<dbReference type="EMBL" id="CP089982">
    <property type="protein sequence ID" value="WXA90672.1"/>
    <property type="molecule type" value="Genomic_DNA"/>
</dbReference>
<reference evidence="2 3" key="1">
    <citation type="submission" date="2021-12" db="EMBL/GenBank/DDBJ databases">
        <title>Discovery of the Pendulisporaceae a myxobacterial family with distinct sporulation behavior and unique specialized metabolism.</title>
        <authorList>
            <person name="Garcia R."/>
            <person name="Popoff A."/>
            <person name="Bader C.D."/>
            <person name="Loehr J."/>
            <person name="Walesch S."/>
            <person name="Walt C."/>
            <person name="Boldt J."/>
            <person name="Bunk B."/>
            <person name="Haeckl F.J.F.P.J."/>
            <person name="Gunesch A.P."/>
            <person name="Birkelbach J."/>
            <person name="Nuebel U."/>
            <person name="Pietschmann T."/>
            <person name="Bach T."/>
            <person name="Mueller R."/>
        </authorList>
    </citation>
    <scope>NUCLEOTIDE SEQUENCE [LARGE SCALE GENOMIC DNA]</scope>
    <source>
        <strain evidence="2 3">MSr12523</strain>
    </source>
</reference>
<keyword evidence="1" id="KW-1133">Transmembrane helix</keyword>
<keyword evidence="1" id="KW-0812">Transmembrane</keyword>
<keyword evidence="1" id="KW-0472">Membrane</keyword>
<dbReference type="RefSeq" id="WP_394841290.1">
    <property type="nucleotide sequence ID" value="NZ_CP089982.1"/>
</dbReference>
<evidence type="ECO:0000256" key="1">
    <source>
        <dbReference type="SAM" id="Phobius"/>
    </source>
</evidence>
<proteinExistence type="predicted"/>
<feature type="transmembrane region" description="Helical" evidence="1">
    <location>
        <begin position="355"/>
        <end position="375"/>
    </location>
</feature>